<keyword evidence="3" id="KW-0560">Oxidoreductase</keyword>
<dbReference type="AlphaFoldDB" id="A0A2V0NSM2"/>
<evidence type="ECO:0000256" key="5">
    <source>
        <dbReference type="PIRSR" id="PIRSR000097-2"/>
    </source>
</evidence>
<dbReference type="Pfam" id="PF00248">
    <property type="entry name" value="Aldo_ket_red"/>
    <property type="match status" value="1"/>
</dbReference>
<dbReference type="Gene3D" id="3.20.20.100">
    <property type="entry name" value="NADP-dependent oxidoreductase domain"/>
    <property type="match status" value="1"/>
</dbReference>
<name>A0A2V0NSM2_9CHLO</name>
<protein>
    <submittedName>
        <fullName evidence="8">Glyoxal reductase-like</fullName>
    </submittedName>
</protein>
<dbReference type="FunFam" id="3.20.20.100:FF:000002">
    <property type="entry name" value="2,5-diketo-D-gluconic acid reductase A"/>
    <property type="match status" value="1"/>
</dbReference>
<reference evidence="8 9" key="1">
    <citation type="journal article" date="2018" name="Sci. Rep.">
        <title>Raphidocelis subcapitata (=Pseudokirchneriella subcapitata) provides an insight into genome evolution and environmental adaptations in the Sphaeropleales.</title>
        <authorList>
            <person name="Suzuki S."/>
            <person name="Yamaguchi H."/>
            <person name="Nakajima N."/>
            <person name="Kawachi M."/>
        </authorList>
    </citation>
    <scope>NUCLEOTIDE SEQUENCE [LARGE SCALE GENOMIC DNA]</scope>
    <source>
        <strain evidence="8 9">NIES-35</strain>
    </source>
</reference>
<evidence type="ECO:0000313" key="8">
    <source>
        <dbReference type="EMBL" id="GBF88570.1"/>
    </source>
</evidence>
<evidence type="ECO:0000313" key="9">
    <source>
        <dbReference type="Proteomes" id="UP000247498"/>
    </source>
</evidence>
<accession>A0A2V0NSM2</accession>
<proteinExistence type="inferred from homology"/>
<feature type="site" description="Lowers pKa of active site Tyr" evidence="6">
    <location>
        <position position="75"/>
    </location>
</feature>
<feature type="active site" description="Proton donor" evidence="4">
    <location>
        <position position="49"/>
    </location>
</feature>
<dbReference type="CDD" id="cd19136">
    <property type="entry name" value="AKR_DrGR-like"/>
    <property type="match status" value="1"/>
</dbReference>
<dbReference type="PANTHER" id="PTHR43827">
    <property type="entry name" value="2,5-DIKETO-D-GLUCONIC ACID REDUCTASE"/>
    <property type="match status" value="1"/>
</dbReference>
<dbReference type="EMBL" id="BDRX01000005">
    <property type="protein sequence ID" value="GBF88570.1"/>
    <property type="molecule type" value="Genomic_DNA"/>
</dbReference>
<evidence type="ECO:0000256" key="1">
    <source>
        <dbReference type="ARBA" id="ARBA00007905"/>
    </source>
</evidence>
<comment type="caution">
    <text evidence="8">The sequence shown here is derived from an EMBL/GenBank/DDBJ whole genome shotgun (WGS) entry which is preliminary data.</text>
</comment>
<gene>
    <name evidence="8" type="ORF">Rsub_01285</name>
</gene>
<evidence type="ECO:0000256" key="6">
    <source>
        <dbReference type="PIRSR" id="PIRSR000097-3"/>
    </source>
</evidence>
<dbReference type="PROSITE" id="PS00062">
    <property type="entry name" value="ALDOKETO_REDUCTASE_2"/>
    <property type="match status" value="1"/>
</dbReference>
<evidence type="ECO:0000256" key="2">
    <source>
        <dbReference type="ARBA" id="ARBA00022857"/>
    </source>
</evidence>
<evidence type="ECO:0000256" key="4">
    <source>
        <dbReference type="PIRSR" id="PIRSR000097-1"/>
    </source>
</evidence>
<feature type="binding site" evidence="5">
    <location>
        <position position="107"/>
    </location>
    <ligand>
        <name>substrate</name>
    </ligand>
</feature>
<sequence>MHPSISLAGGVEMPRCGLGTFKAGGTEVRGAVSAALAAGIRHIDTAAIYKNEELIAEALWDDARIPRGDVFITSKISPYQMGRKARQAAEEILQRLRVDFVDLLLIHWPGASGLKADSPRNAELRLETWRALEALKSEGRARAIGVSNFEAGHLRQLLDGAREPPAVNQIEVHPRWPQVHLRRACAEAGVAVTAYASLGCGQLLSEPAVRRAASEAGRSPAQVLLRWGLQQGCAVIPKSVRPERVREFAPAALLQGWELSAAQMGALDALAGDACKFCWDPSNIL</sequence>
<dbReference type="InterPro" id="IPR023210">
    <property type="entry name" value="NADP_OxRdtase_dom"/>
</dbReference>
<dbReference type="PANTHER" id="PTHR43827:SF3">
    <property type="entry name" value="NADP-DEPENDENT OXIDOREDUCTASE DOMAIN-CONTAINING PROTEIN"/>
    <property type="match status" value="1"/>
</dbReference>
<keyword evidence="2" id="KW-0521">NADP</keyword>
<evidence type="ECO:0000256" key="3">
    <source>
        <dbReference type="ARBA" id="ARBA00023002"/>
    </source>
</evidence>
<dbReference type="SUPFAM" id="SSF51430">
    <property type="entry name" value="NAD(P)-linked oxidoreductase"/>
    <property type="match status" value="1"/>
</dbReference>
<keyword evidence="9" id="KW-1185">Reference proteome</keyword>
<dbReference type="InterPro" id="IPR020471">
    <property type="entry name" value="AKR"/>
</dbReference>
<dbReference type="PRINTS" id="PR00069">
    <property type="entry name" value="ALDKETRDTASE"/>
</dbReference>
<dbReference type="InParanoid" id="A0A2V0NSM2"/>
<comment type="similarity">
    <text evidence="1">Belongs to the aldo/keto reductase family.</text>
</comment>
<dbReference type="STRING" id="307507.A0A2V0NSM2"/>
<dbReference type="GO" id="GO:0016616">
    <property type="term" value="F:oxidoreductase activity, acting on the CH-OH group of donors, NAD or NADP as acceptor"/>
    <property type="evidence" value="ECO:0007669"/>
    <property type="project" value="UniProtKB-ARBA"/>
</dbReference>
<dbReference type="Proteomes" id="UP000247498">
    <property type="component" value="Unassembled WGS sequence"/>
</dbReference>
<dbReference type="OrthoDB" id="416253at2759"/>
<evidence type="ECO:0000259" key="7">
    <source>
        <dbReference type="Pfam" id="PF00248"/>
    </source>
</evidence>
<dbReference type="InterPro" id="IPR036812">
    <property type="entry name" value="NAD(P)_OxRdtase_dom_sf"/>
</dbReference>
<dbReference type="PIRSF" id="PIRSF000097">
    <property type="entry name" value="AKR"/>
    <property type="match status" value="1"/>
</dbReference>
<dbReference type="InterPro" id="IPR018170">
    <property type="entry name" value="Aldo/ket_reductase_CS"/>
</dbReference>
<feature type="domain" description="NADP-dependent oxidoreductase" evidence="7">
    <location>
        <begin position="17"/>
        <end position="270"/>
    </location>
</feature>
<organism evidence="8 9">
    <name type="scientific">Raphidocelis subcapitata</name>
    <dbReference type="NCBI Taxonomy" id="307507"/>
    <lineage>
        <taxon>Eukaryota</taxon>
        <taxon>Viridiplantae</taxon>
        <taxon>Chlorophyta</taxon>
        <taxon>core chlorophytes</taxon>
        <taxon>Chlorophyceae</taxon>
        <taxon>CS clade</taxon>
        <taxon>Sphaeropleales</taxon>
        <taxon>Selenastraceae</taxon>
        <taxon>Raphidocelis</taxon>
    </lineage>
</organism>